<proteinExistence type="predicted"/>
<feature type="compositionally biased region" description="Low complexity" evidence="1">
    <location>
        <begin position="411"/>
        <end position="433"/>
    </location>
</feature>
<dbReference type="OrthoDB" id="6222832at2"/>
<keyword evidence="3" id="KW-1185">Reference proteome</keyword>
<dbReference type="AlphaFoldDB" id="A0A0W0XQA6"/>
<dbReference type="EMBL" id="LNYT01000020">
    <property type="protein sequence ID" value="KTD46780.1"/>
    <property type="molecule type" value="Genomic_DNA"/>
</dbReference>
<dbReference type="Proteomes" id="UP000054608">
    <property type="component" value="Unassembled WGS sequence"/>
</dbReference>
<evidence type="ECO:0000256" key="1">
    <source>
        <dbReference type="SAM" id="MobiDB-lite"/>
    </source>
</evidence>
<dbReference type="Pfam" id="PF06097">
    <property type="entry name" value="DUF945"/>
    <property type="match status" value="1"/>
</dbReference>
<reference evidence="2 3" key="1">
    <citation type="submission" date="2015-11" db="EMBL/GenBank/DDBJ databases">
        <title>Genomic analysis of 38 Legionella species identifies large and diverse effector repertoires.</title>
        <authorList>
            <person name="Burstein D."/>
            <person name="Amaro F."/>
            <person name="Zusman T."/>
            <person name="Lifshitz Z."/>
            <person name="Cohen O."/>
            <person name="Gilbert J.A."/>
            <person name="Pupko T."/>
            <person name="Shuman H.A."/>
            <person name="Segal G."/>
        </authorList>
    </citation>
    <scope>NUCLEOTIDE SEQUENCE [LARGE SCALE GENOMIC DNA]</scope>
    <source>
        <strain evidence="2 3">WA-270A-C2</strain>
    </source>
</reference>
<gene>
    <name evidence="2" type="ORF">Lrub_1702</name>
</gene>
<sequence length="488" mass="53441">MKKIIGLVVILAVLVLGGYYGMGIITEHTVRKNVDIVNQSNGLFADITEYHRGWFKSQATLNWRLHVPERIVRGADGQPQTMPAQDYQMQMPLTIYHGPIILADNGVKLGLGYAKTDLTLPQTYAEQFNNTFTGDSTKPKLDLSLLINYLNNSKVNMSIPEFKLIAKQGNSQFDWKGMSSTVNVTSSMDEVAGDLTIEGMSFVKDQVTATMGEISSEYNLHRTDSGLFLGEASVSFPSLLIQDKTQKLFELNDLDINTSSDIESGLFNSHFKSSLDKIVTQGKTYGPGNLEMAVRNLDADALARINEQANKMQQGSDVEKQQALMAIMPEIPKLFSRGAEFEISEMTFTMPEGTVEGNLIITLPKGDNNNPVEMMQKVQGNGRLKVPGAVLKQIISQTVRQRLASGSVQVTSTPDTTATDPNAPANAASTATPDMEQQIAAQTDQQINAMVQSGLLVQQSTDYVVEVSLNQGQLVVNGKPFNPAMMKF</sequence>
<dbReference type="PATRIC" id="fig|458.5.peg.1777"/>
<comment type="caution">
    <text evidence="2">The sequence shown here is derived from an EMBL/GenBank/DDBJ whole genome shotgun (WGS) entry which is preliminary data.</text>
</comment>
<accession>A0A0W0XQA6</accession>
<evidence type="ECO:0000313" key="3">
    <source>
        <dbReference type="Proteomes" id="UP000054608"/>
    </source>
</evidence>
<name>A0A0W0XQA6_9GAMM</name>
<feature type="region of interest" description="Disordered" evidence="1">
    <location>
        <begin position="404"/>
        <end position="433"/>
    </location>
</feature>
<evidence type="ECO:0000313" key="2">
    <source>
        <dbReference type="EMBL" id="KTD46780.1"/>
    </source>
</evidence>
<dbReference type="STRING" id="458.Lrub_1702"/>
<protein>
    <submittedName>
        <fullName evidence="2">Putative membrane protein YdgA-like protein</fullName>
    </submittedName>
</protein>
<dbReference type="RefSeq" id="WP_058531790.1">
    <property type="nucleotide sequence ID" value="NZ_CAAAIN010000005.1"/>
</dbReference>
<organism evidence="2 3">
    <name type="scientific">Legionella rubrilucens</name>
    <dbReference type="NCBI Taxonomy" id="458"/>
    <lineage>
        <taxon>Bacteria</taxon>
        <taxon>Pseudomonadati</taxon>
        <taxon>Pseudomonadota</taxon>
        <taxon>Gammaproteobacteria</taxon>
        <taxon>Legionellales</taxon>
        <taxon>Legionellaceae</taxon>
        <taxon>Legionella</taxon>
    </lineage>
</organism>
<dbReference type="InterPro" id="IPR010352">
    <property type="entry name" value="DUF945"/>
</dbReference>